<evidence type="ECO:0000313" key="1">
    <source>
        <dbReference type="EMBL" id="GFH29697.1"/>
    </source>
</evidence>
<accession>A0A6A0ACZ3</accession>
<protein>
    <submittedName>
        <fullName evidence="1">Uncharacterized protein</fullName>
    </submittedName>
</protein>
<keyword evidence="2" id="KW-1185">Reference proteome</keyword>
<sequence>MHGRQCGVLACPNMHRAAHVSMWARVMAEMFGKGRLSDWQLLAGSVQPHNSPLKWACQLCARAWRRVWEVIYKGLGGQYAASPPVVASIAGLPAAAARGADAELVAAAPCVALQPPVGP</sequence>
<gene>
    <name evidence="1" type="ORF">HaLaN_28403</name>
</gene>
<dbReference type="EMBL" id="BLLF01004483">
    <property type="protein sequence ID" value="GFH29697.1"/>
    <property type="molecule type" value="Genomic_DNA"/>
</dbReference>
<evidence type="ECO:0000313" key="2">
    <source>
        <dbReference type="Proteomes" id="UP000485058"/>
    </source>
</evidence>
<comment type="caution">
    <text evidence="1">The sequence shown here is derived from an EMBL/GenBank/DDBJ whole genome shotgun (WGS) entry which is preliminary data.</text>
</comment>
<reference evidence="1 2" key="1">
    <citation type="submission" date="2020-02" db="EMBL/GenBank/DDBJ databases">
        <title>Draft genome sequence of Haematococcus lacustris strain NIES-144.</title>
        <authorList>
            <person name="Morimoto D."/>
            <person name="Nakagawa S."/>
            <person name="Yoshida T."/>
            <person name="Sawayama S."/>
        </authorList>
    </citation>
    <scope>NUCLEOTIDE SEQUENCE [LARGE SCALE GENOMIC DNA]</scope>
    <source>
        <strain evidence="1 2">NIES-144</strain>
    </source>
</reference>
<dbReference type="AlphaFoldDB" id="A0A6A0ACZ3"/>
<dbReference type="Proteomes" id="UP000485058">
    <property type="component" value="Unassembled WGS sequence"/>
</dbReference>
<name>A0A6A0ACZ3_HAELA</name>
<proteinExistence type="predicted"/>
<organism evidence="1 2">
    <name type="scientific">Haematococcus lacustris</name>
    <name type="common">Green alga</name>
    <name type="synonym">Haematococcus pluvialis</name>
    <dbReference type="NCBI Taxonomy" id="44745"/>
    <lineage>
        <taxon>Eukaryota</taxon>
        <taxon>Viridiplantae</taxon>
        <taxon>Chlorophyta</taxon>
        <taxon>core chlorophytes</taxon>
        <taxon>Chlorophyceae</taxon>
        <taxon>CS clade</taxon>
        <taxon>Chlamydomonadales</taxon>
        <taxon>Haematococcaceae</taxon>
        <taxon>Haematococcus</taxon>
    </lineage>
</organism>